<keyword evidence="3" id="KW-0067">ATP-binding</keyword>
<dbReference type="GO" id="GO:0140662">
    <property type="term" value="F:ATP-dependent protein folding chaperone"/>
    <property type="evidence" value="ECO:0007669"/>
    <property type="project" value="InterPro"/>
</dbReference>
<accession>A0A7J6LGV7</accession>
<dbReference type="FunFam" id="3.30.420.40:FF:000028">
    <property type="entry name" value="heat shock 70 kDa protein-like"/>
    <property type="match status" value="1"/>
</dbReference>
<evidence type="ECO:0000256" key="3">
    <source>
        <dbReference type="ARBA" id="ARBA00022840"/>
    </source>
</evidence>
<dbReference type="Pfam" id="PF00012">
    <property type="entry name" value="HSP70"/>
    <property type="match status" value="1"/>
</dbReference>
<dbReference type="AlphaFoldDB" id="A0A7J6LGV7"/>
<organism evidence="4 5">
    <name type="scientific">Perkinsus chesapeaki</name>
    <name type="common">Clam parasite</name>
    <name type="synonym">Perkinsus andrewsi</name>
    <dbReference type="NCBI Taxonomy" id="330153"/>
    <lineage>
        <taxon>Eukaryota</taxon>
        <taxon>Sar</taxon>
        <taxon>Alveolata</taxon>
        <taxon>Perkinsozoa</taxon>
        <taxon>Perkinsea</taxon>
        <taxon>Perkinsida</taxon>
        <taxon>Perkinsidae</taxon>
        <taxon>Perkinsus</taxon>
    </lineage>
</organism>
<proteinExistence type="inferred from homology"/>
<evidence type="ECO:0000313" key="5">
    <source>
        <dbReference type="Proteomes" id="UP000591131"/>
    </source>
</evidence>
<dbReference type="GO" id="GO:0005524">
    <property type="term" value="F:ATP binding"/>
    <property type="evidence" value="ECO:0007669"/>
    <property type="project" value="UniProtKB-KW"/>
</dbReference>
<dbReference type="OrthoDB" id="2401965at2759"/>
<dbReference type="SUPFAM" id="SSF53067">
    <property type="entry name" value="Actin-like ATPase domain"/>
    <property type="match status" value="1"/>
</dbReference>
<protein>
    <submittedName>
        <fullName evidence="4">70-kilodalton heat shock protein</fullName>
    </submittedName>
</protein>
<sequence length="125" mass="13778">MPISDRRSFHAAPEVAVKKRKVPVGIDLGTTYSCVAAWVGDSVRTISNEFGNLITPSYVSFTDSGRVVGEAAMAQVTTNPKNTVYETKRLIGRRFSDPLVQHDIKRWPFKVVCGPGDKPLIEVTE</sequence>
<dbReference type="PROSITE" id="PS00297">
    <property type="entry name" value="HSP70_1"/>
    <property type="match status" value="1"/>
</dbReference>
<dbReference type="EMBL" id="JAAPAO010000497">
    <property type="protein sequence ID" value="KAF4658356.1"/>
    <property type="molecule type" value="Genomic_DNA"/>
</dbReference>
<name>A0A7J6LGV7_PERCH</name>
<reference evidence="4 5" key="1">
    <citation type="submission" date="2020-04" db="EMBL/GenBank/DDBJ databases">
        <title>Perkinsus chesapeaki whole genome sequence.</title>
        <authorList>
            <person name="Bogema D.R."/>
        </authorList>
    </citation>
    <scope>NUCLEOTIDE SEQUENCE [LARGE SCALE GENOMIC DNA]</scope>
    <source>
        <strain evidence="4">ATCC PRA-425</strain>
    </source>
</reference>
<evidence type="ECO:0000256" key="1">
    <source>
        <dbReference type="ARBA" id="ARBA00007381"/>
    </source>
</evidence>
<comment type="caution">
    <text evidence="4">The sequence shown here is derived from an EMBL/GenBank/DDBJ whole genome shotgun (WGS) entry which is preliminary data.</text>
</comment>
<dbReference type="PRINTS" id="PR00301">
    <property type="entry name" value="HEATSHOCK70"/>
</dbReference>
<dbReference type="InterPro" id="IPR018181">
    <property type="entry name" value="Heat_shock_70_CS"/>
</dbReference>
<comment type="similarity">
    <text evidence="1">Belongs to the heat shock protein 70 family.</text>
</comment>
<dbReference type="InterPro" id="IPR013126">
    <property type="entry name" value="Hsp_70_fam"/>
</dbReference>
<dbReference type="Gene3D" id="3.30.420.40">
    <property type="match status" value="1"/>
</dbReference>
<gene>
    <name evidence="4" type="primary">HSP70_6</name>
    <name evidence="4" type="ORF">FOL47_008011</name>
</gene>
<evidence type="ECO:0000256" key="2">
    <source>
        <dbReference type="ARBA" id="ARBA00022741"/>
    </source>
</evidence>
<dbReference type="PANTHER" id="PTHR19375">
    <property type="entry name" value="HEAT SHOCK PROTEIN 70KDA"/>
    <property type="match status" value="1"/>
</dbReference>
<evidence type="ECO:0000313" key="4">
    <source>
        <dbReference type="EMBL" id="KAF4658356.1"/>
    </source>
</evidence>
<dbReference type="Proteomes" id="UP000591131">
    <property type="component" value="Unassembled WGS sequence"/>
</dbReference>
<keyword evidence="5" id="KW-1185">Reference proteome</keyword>
<keyword evidence="4" id="KW-0346">Stress response</keyword>
<keyword evidence="2" id="KW-0547">Nucleotide-binding</keyword>
<dbReference type="InterPro" id="IPR043129">
    <property type="entry name" value="ATPase_NBD"/>
</dbReference>